<sequence length="203" mass="23213">MKYKYILRTFCIGMIVLLNACSEDSEYSGDITEDDEETPFIGRGLEEGHWGALGEFYLIDETTDADSFDIGDMSLSIEKVQLVQGRFNKDENELMDEEREFISLIMDLNIPDNKGEDYHETIDFDIDFMSVTTDTREHIETSEMYSSKIMPLTMQISDALVSVSYEIEESDIKDINAIEFEVESPVDIHGEPLGEDVEVEIEI</sequence>
<dbReference type="EMBL" id="CP035485">
    <property type="protein sequence ID" value="QDI90710.1"/>
    <property type="molecule type" value="Genomic_DNA"/>
</dbReference>
<dbReference type="Proteomes" id="UP000319756">
    <property type="component" value="Chromosome"/>
</dbReference>
<proteinExistence type="predicted"/>
<feature type="signal peptide" evidence="1">
    <location>
        <begin position="1"/>
        <end position="20"/>
    </location>
</feature>
<evidence type="ECO:0000313" key="2">
    <source>
        <dbReference type="EMBL" id="QDI90710.1"/>
    </source>
</evidence>
<dbReference type="KEGG" id="sale:EPH95_05565"/>
<accession>A0A514LFS1</accession>
<organism evidence="2 3">
    <name type="scientific">Salicibibacter halophilus</name>
    <dbReference type="NCBI Taxonomy" id="2502791"/>
    <lineage>
        <taxon>Bacteria</taxon>
        <taxon>Bacillati</taxon>
        <taxon>Bacillota</taxon>
        <taxon>Bacilli</taxon>
        <taxon>Bacillales</taxon>
        <taxon>Bacillaceae</taxon>
        <taxon>Salicibibacter</taxon>
    </lineage>
</organism>
<evidence type="ECO:0000256" key="1">
    <source>
        <dbReference type="SAM" id="SignalP"/>
    </source>
</evidence>
<evidence type="ECO:0008006" key="4">
    <source>
        <dbReference type="Google" id="ProtNLM"/>
    </source>
</evidence>
<evidence type="ECO:0000313" key="3">
    <source>
        <dbReference type="Proteomes" id="UP000319756"/>
    </source>
</evidence>
<reference evidence="3" key="1">
    <citation type="submission" date="2019-01" db="EMBL/GenBank/DDBJ databases">
        <title>Genomic analysis of Salicibibacter sp. NKC3-5.</title>
        <authorList>
            <person name="Oh Y.J."/>
        </authorList>
    </citation>
    <scope>NUCLEOTIDE SEQUENCE [LARGE SCALE GENOMIC DNA]</scope>
    <source>
        <strain evidence="3">NKC3-5</strain>
    </source>
</reference>
<feature type="chain" id="PRO_5039083167" description="Lipid/polyisoprenoid-binding YceI-like domain-containing protein" evidence="1">
    <location>
        <begin position="21"/>
        <end position="203"/>
    </location>
</feature>
<keyword evidence="1" id="KW-0732">Signal</keyword>
<dbReference type="AlphaFoldDB" id="A0A514LFS1"/>
<gene>
    <name evidence="2" type="ORF">EPH95_05565</name>
</gene>
<name>A0A514LFS1_9BACI</name>
<keyword evidence="3" id="KW-1185">Reference proteome</keyword>
<protein>
    <recommendedName>
        <fullName evidence="4">Lipid/polyisoprenoid-binding YceI-like domain-containing protein</fullName>
    </recommendedName>
</protein>